<dbReference type="KEGG" id="orh:Ornrh_0348"/>
<protein>
    <recommendedName>
        <fullName evidence="3">SusD/RagB family nutrient-binding outer membrane lipoprotein</fullName>
    </recommendedName>
</protein>
<dbReference type="AlphaFoldDB" id="I3ZXX5"/>
<dbReference type="SUPFAM" id="SSF48452">
    <property type="entry name" value="TPR-like"/>
    <property type="match status" value="1"/>
</dbReference>
<name>I3ZXX5_ORNRL</name>
<dbReference type="InterPro" id="IPR024302">
    <property type="entry name" value="SusD-like"/>
</dbReference>
<reference evidence="1 2" key="1">
    <citation type="submission" date="2012-06" db="EMBL/GenBank/DDBJ databases">
        <title>The complete genome of Ornithobacterium rhinotracheale DSM 15997.</title>
        <authorList>
            <consortium name="US DOE Joint Genome Institute (JGI-PGF)"/>
            <person name="Lucas S."/>
            <person name="Copeland A."/>
            <person name="Lapidus A."/>
            <person name="Goodwin L."/>
            <person name="Pitluck S."/>
            <person name="Peters L."/>
            <person name="Mikhailova N."/>
            <person name="Teshima H."/>
            <person name="Kyrpides N."/>
            <person name="Mavromatis K."/>
            <person name="Pagani I."/>
            <person name="Ivanova N."/>
            <person name="Ovchinnikova G."/>
            <person name="Zeytun A."/>
            <person name="Detter J.C."/>
            <person name="Han C."/>
            <person name="Land M."/>
            <person name="Hauser L."/>
            <person name="Markowitz V."/>
            <person name="Cheng J.-F."/>
            <person name="Hugenholtz P."/>
            <person name="Woyke T."/>
            <person name="Wu D."/>
            <person name="Lang E."/>
            <person name="Kopitz M."/>
            <person name="Brambilla E."/>
            <person name="Klenk H.-P."/>
            <person name="Eisen J.A."/>
        </authorList>
    </citation>
    <scope>NUCLEOTIDE SEQUENCE [LARGE SCALE GENOMIC DNA]</scope>
    <source>
        <strain evidence="2">ATCC 51463 / DSM 15997 / CCUG 23171 / LMG 9086</strain>
    </source>
</reference>
<keyword evidence="2" id="KW-1185">Reference proteome</keyword>
<dbReference type="InterPro" id="IPR011990">
    <property type="entry name" value="TPR-like_helical_dom_sf"/>
</dbReference>
<dbReference type="STRING" id="867902.Ornrh_0348"/>
<dbReference type="GeneID" id="71568621"/>
<accession>I3ZXX5</accession>
<dbReference type="PATRIC" id="fig|867902.3.peg.346"/>
<dbReference type="Gene3D" id="1.25.40.390">
    <property type="match status" value="1"/>
</dbReference>
<dbReference type="HOGENOM" id="CLU_025928_2_0_10"/>
<dbReference type="RefSeq" id="WP_014790189.1">
    <property type="nucleotide sequence ID" value="NC_018016.1"/>
</dbReference>
<sequence>MKKLLLLISSLLFTNCINNFDEINKNPYGVGDKELDRVTTGGNELLSLQKLVLPQQENSYQMCFDLFATGYAGYASQTKHFNDYPVYNPRTGWVDYVFDDTYPKIYTGYYKLRGLSKGDFNKPYFALATIYRVAITHWLTDTYGPLPYTKMQEGKKEIPYDTQRDLYLAMINDLKQASEALSKIDPSDRQYAPYDMVYEGDMSKWVKYANSLLLRIAIRMSDVDATKAKEVAEYAIKHGVIETNSDNASLKTTDNSVFKMSSIWGDSRVGADIANYMNAYKDPRREKYFTAVNSRTDENKFFGLRTGTFNTPEKAHYSLPNIQKDSPIVWLSAAEVSFLKAEGALKGWAMNGNPKDLYEKGIQLSFEQWGATVGEYLNSESQVNGFQDNLNPALNDNSFSSAITVKWDDATTQDQKLAKIITQKWIAMFPYGGQEAWAEWRRTGYPNLMPAKENNSGGIISTVTQVEGKDTGGMRRLPFSRSEYKDNPAYILQAVGYLKGPDTGATDLWWVKK</sequence>
<dbReference type="Pfam" id="PF12741">
    <property type="entry name" value="SusD-like"/>
    <property type="match status" value="1"/>
</dbReference>
<dbReference type="eggNOG" id="COG4198">
    <property type="taxonomic scope" value="Bacteria"/>
</dbReference>
<organism evidence="1 2">
    <name type="scientific">Ornithobacterium rhinotracheale (strain ATCC 51463 / DSM 15997 / CCUG 23171 / CIP 104009 / LMG 9086)</name>
    <dbReference type="NCBI Taxonomy" id="867902"/>
    <lineage>
        <taxon>Bacteria</taxon>
        <taxon>Pseudomonadati</taxon>
        <taxon>Bacteroidota</taxon>
        <taxon>Flavobacteriia</taxon>
        <taxon>Flavobacteriales</taxon>
        <taxon>Weeksellaceae</taxon>
        <taxon>Ornithobacterium</taxon>
    </lineage>
</organism>
<dbReference type="EMBL" id="CP003283">
    <property type="protein sequence ID" value="AFL96559.1"/>
    <property type="molecule type" value="Genomic_DNA"/>
</dbReference>
<dbReference type="GeneID" id="97257116"/>
<evidence type="ECO:0000313" key="2">
    <source>
        <dbReference type="Proteomes" id="UP000006051"/>
    </source>
</evidence>
<dbReference type="Proteomes" id="UP000006051">
    <property type="component" value="Chromosome"/>
</dbReference>
<proteinExistence type="predicted"/>
<gene>
    <name evidence="1" type="ordered locus">Ornrh_0348</name>
</gene>
<evidence type="ECO:0000313" key="1">
    <source>
        <dbReference type="EMBL" id="AFL96559.1"/>
    </source>
</evidence>
<evidence type="ECO:0008006" key="3">
    <source>
        <dbReference type="Google" id="ProtNLM"/>
    </source>
</evidence>